<evidence type="ECO:0000313" key="1">
    <source>
        <dbReference type="EMBL" id="QKQ28782.1"/>
    </source>
</evidence>
<name>A0A6N0I2P2_STAHO</name>
<dbReference type="Proteomes" id="UP000509636">
    <property type="component" value="Chromosome"/>
</dbReference>
<gene>
    <name evidence="1" type="ORF">FOB69_04425</name>
</gene>
<evidence type="ECO:0000313" key="2">
    <source>
        <dbReference type="Proteomes" id="UP000509636"/>
    </source>
</evidence>
<dbReference type="EMBL" id="CP054550">
    <property type="protein sequence ID" value="QKQ28782.1"/>
    <property type="molecule type" value="Genomic_DNA"/>
</dbReference>
<dbReference type="RefSeq" id="WP_077700722.1">
    <property type="nucleotide sequence ID" value="NZ_FBVK01000006.1"/>
</dbReference>
<organism evidence="1 2">
    <name type="scientific">Staphylococcus hominis</name>
    <dbReference type="NCBI Taxonomy" id="1290"/>
    <lineage>
        <taxon>Bacteria</taxon>
        <taxon>Bacillati</taxon>
        <taxon>Bacillota</taxon>
        <taxon>Bacilli</taxon>
        <taxon>Bacillales</taxon>
        <taxon>Staphylococcaceae</taxon>
        <taxon>Staphylococcus</taxon>
    </lineage>
</organism>
<reference evidence="1 2" key="1">
    <citation type="submission" date="2019-09" db="EMBL/GenBank/DDBJ databases">
        <title>FDA dAtabase for Regulatory Grade micrObial Sequences (FDA-ARGOS): Supporting development and validation of Infectious Disease Dx tests.</title>
        <authorList>
            <person name="Sciortino C."/>
            <person name="Tallon L."/>
            <person name="Sadzewicz L."/>
            <person name="Vavikolanu K."/>
            <person name="Mehta A."/>
            <person name="Aluvathingal J."/>
            <person name="Nadendla S."/>
            <person name="Nandy P."/>
            <person name="Geyer C."/>
            <person name="Yan Y."/>
            <person name="Sichtig H."/>
        </authorList>
    </citation>
    <scope>NUCLEOTIDE SEQUENCE [LARGE SCALE GENOMIC DNA]</scope>
    <source>
        <strain evidence="1 2">FDAARGOS_661</strain>
    </source>
</reference>
<accession>A0A6N0I2P2</accession>
<sequence length="180" mass="21905">MLLPREYSHIKDGAFKSDYGYFPSRPFVDMEEYEYNADIHKGFITLSHNIKTDEDYQGYQYALEYGLPAFKVLREHQLTKPELADYKRKYDQYRIRQFLTYLLCFEGRYDNDNFFFHFNFGRKDYVDLIKVVYGIDCLQQWKSVQKRGVKGYDYLNAMNVLYELEDYYIRMYVQPLESED</sequence>
<dbReference type="AlphaFoldDB" id="A0A6N0I2P2"/>
<proteinExistence type="predicted"/>
<protein>
    <submittedName>
        <fullName evidence="1">Uncharacterized protein</fullName>
    </submittedName>
</protein>